<evidence type="ECO:0000313" key="2">
    <source>
        <dbReference type="Proteomes" id="UP000580250"/>
    </source>
</evidence>
<evidence type="ECO:0000313" key="1">
    <source>
        <dbReference type="EMBL" id="CAD2208332.1"/>
    </source>
</evidence>
<dbReference type="EMBL" id="CAJEWN010003674">
    <property type="protein sequence ID" value="CAD2208332.1"/>
    <property type="molecule type" value="Genomic_DNA"/>
</dbReference>
<proteinExistence type="predicted"/>
<accession>A0A6V7Y9V6</accession>
<gene>
    <name evidence="1" type="ORF">MENT_LOCUS62356</name>
</gene>
<dbReference type="Proteomes" id="UP000580250">
    <property type="component" value="Unassembled WGS sequence"/>
</dbReference>
<dbReference type="AlphaFoldDB" id="A0A6V7Y9V6"/>
<organism evidence="1 2">
    <name type="scientific">Meloidogyne enterolobii</name>
    <name type="common">Root-knot nematode worm</name>
    <name type="synonym">Meloidogyne mayaguensis</name>
    <dbReference type="NCBI Taxonomy" id="390850"/>
    <lineage>
        <taxon>Eukaryota</taxon>
        <taxon>Metazoa</taxon>
        <taxon>Ecdysozoa</taxon>
        <taxon>Nematoda</taxon>
        <taxon>Chromadorea</taxon>
        <taxon>Rhabditida</taxon>
        <taxon>Tylenchina</taxon>
        <taxon>Tylenchomorpha</taxon>
        <taxon>Tylenchoidea</taxon>
        <taxon>Meloidogynidae</taxon>
        <taxon>Meloidogyninae</taxon>
        <taxon>Meloidogyne</taxon>
    </lineage>
</organism>
<comment type="caution">
    <text evidence="1">The sequence shown here is derived from an EMBL/GenBank/DDBJ whole genome shotgun (WGS) entry which is preliminary data.</text>
</comment>
<sequence length="51" mass="5679">MGENVQINVNAKIFLKTAHRKKWDCTAPNGSCGCKRVIIPQCKANQNDCCK</sequence>
<protein>
    <submittedName>
        <fullName evidence="1">Uncharacterized protein</fullName>
    </submittedName>
</protein>
<reference evidence="1 2" key="1">
    <citation type="submission" date="2020-08" db="EMBL/GenBank/DDBJ databases">
        <authorList>
            <person name="Koutsovoulos G."/>
            <person name="Danchin GJ E."/>
        </authorList>
    </citation>
    <scope>NUCLEOTIDE SEQUENCE [LARGE SCALE GENOMIC DNA]</scope>
</reference>
<name>A0A6V7Y9V6_MELEN</name>